<keyword evidence="2 3" id="KW-0040">ANK repeat</keyword>
<dbReference type="InterPro" id="IPR002110">
    <property type="entry name" value="Ankyrin_rpt"/>
</dbReference>
<accession>A0ABN9SFT5</accession>
<dbReference type="EMBL" id="CAUYUJ010011079">
    <property type="protein sequence ID" value="CAK0830940.1"/>
    <property type="molecule type" value="Genomic_DNA"/>
</dbReference>
<dbReference type="InterPro" id="IPR036770">
    <property type="entry name" value="Ankyrin_rpt-contain_sf"/>
</dbReference>
<feature type="repeat" description="ANK" evidence="3">
    <location>
        <begin position="68"/>
        <end position="100"/>
    </location>
</feature>
<dbReference type="SUPFAM" id="SSF48403">
    <property type="entry name" value="Ankyrin repeat"/>
    <property type="match status" value="1"/>
</dbReference>
<reference evidence="5" key="1">
    <citation type="submission" date="2023-10" db="EMBL/GenBank/DDBJ databases">
        <authorList>
            <person name="Chen Y."/>
            <person name="Shah S."/>
            <person name="Dougan E. K."/>
            <person name="Thang M."/>
            <person name="Chan C."/>
        </authorList>
    </citation>
    <scope>NUCLEOTIDE SEQUENCE [LARGE SCALE GENOMIC DNA]</scope>
</reference>
<dbReference type="Pfam" id="PF12796">
    <property type="entry name" value="Ank_2"/>
    <property type="match status" value="1"/>
</dbReference>
<feature type="repeat" description="ANK" evidence="3">
    <location>
        <begin position="102"/>
        <end position="134"/>
    </location>
</feature>
<name>A0ABN9SFT5_9DINO</name>
<dbReference type="Proteomes" id="UP001189429">
    <property type="component" value="Unassembled WGS sequence"/>
</dbReference>
<dbReference type="Pfam" id="PF00023">
    <property type="entry name" value="Ank"/>
    <property type="match status" value="1"/>
</dbReference>
<evidence type="ECO:0000256" key="3">
    <source>
        <dbReference type="PROSITE-ProRule" id="PRU00023"/>
    </source>
</evidence>
<evidence type="ECO:0000313" key="6">
    <source>
        <dbReference type="Proteomes" id="UP001189429"/>
    </source>
</evidence>
<feature type="region of interest" description="Disordered" evidence="4">
    <location>
        <begin position="1"/>
        <end position="26"/>
    </location>
</feature>
<keyword evidence="6" id="KW-1185">Reference proteome</keyword>
<keyword evidence="1" id="KW-0677">Repeat</keyword>
<sequence length="259" mass="27027">MLAGGRRGGDSWMRSPGRRPGEASRSDIEARLKRFNAGRLKNVAMEGDWRGVGELLEQNADPNVEDEKGKLALHAAAFTGSVEVLRRLLEARADANMSESSSGDRPLQIAAWQGHRQAVDLLLDRSANTDAPDGRGWTPLCSAASQGHTAIVQALLARGADPNKKVTVERWGSVAPLEVAKAQRHRDIVEALQAALAARKDKASASSLAAAILPAPGANGAGAIAANSPAARAGRAGHLSRLCAGCCSICGPATPGTRR</sequence>
<dbReference type="PROSITE" id="PS50088">
    <property type="entry name" value="ANK_REPEAT"/>
    <property type="match status" value="3"/>
</dbReference>
<gene>
    <name evidence="5" type="ORF">PCOR1329_LOCUS29411</name>
</gene>
<feature type="repeat" description="ANK" evidence="3">
    <location>
        <begin position="135"/>
        <end position="167"/>
    </location>
</feature>
<dbReference type="SMART" id="SM00248">
    <property type="entry name" value="ANK"/>
    <property type="match status" value="3"/>
</dbReference>
<evidence type="ECO:0000256" key="1">
    <source>
        <dbReference type="ARBA" id="ARBA00022737"/>
    </source>
</evidence>
<organism evidence="5 6">
    <name type="scientific">Prorocentrum cordatum</name>
    <dbReference type="NCBI Taxonomy" id="2364126"/>
    <lineage>
        <taxon>Eukaryota</taxon>
        <taxon>Sar</taxon>
        <taxon>Alveolata</taxon>
        <taxon>Dinophyceae</taxon>
        <taxon>Prorocentrales</taxon>
        <taxon>Prorocentraceae</taxon>
        <taxon>Prorocentrum</taxon>
    </lineage>
</organism>
<proteinExistence type="predicted"/>
<comment type="caution">
    <text evidence="5">The sequence shown here is derived from an EMBL/GenBank/DDBJ whole genome shotgun (WGS) entry which is preliminary data.</text>
</comment>
<dbReference type="PANTHER" id="PTHR24171:SF9">
    <property type="entry name" value="ANKYRIN REPEAT DOMAIN-CONTAINING PROTEIN 39"/>
    <property type="match status" value="1"/>
</dbReference>
<dbReference type="PROSITE" id="PS50297">
    <property type="entry name" value="ANK_REP_REGION"/>
    <property type="match status" value="3"/>
</dbReference>
<dbReference type="PRINTS" id="PR01415">
    <property type="entry name" value="ANKYRIN"/>
</dbReference>
<protein>
    <submittedName>
        <fullName evidence="5">Uncharacterized protein</fullName>
    </submittedName>
</protein>
<dbReference type="Gene3D" id="1.25.40.20">
    <property type="entry name" value="Ankyrin repeat-containing domain"/>
    <property type="match status" value="1"/>
</dbReference>
<evidence type="ECO:0000313" key="5">
    <source>
        <dbReference type="EMBL" id="CAK0830940.1"/>
    </source>
</evidence>
<evidence type="ECO:0000256" key="4">
    <source>
        <dbReference type="SAM" id="MobiDB-lite"/>
    </source>
</evidence>
<evidence type="ECO:0000256" key="2">
    <source>
        <dbReference type="ARBA" id="ARBA00023043"/>
    </source>
</evidence>
<dbReference type="PANTHER" id="PTHR24171">
    <property type="entry name" value="ANKYRIN REPEAT DOMAIN-CONTAINING PROTEIN 39-RELATED"/>
    <property type="match status" value="1"/>
</dbReference>